<reference evidence="2 4" key="2">
    <citation type="submission" date="2019-12" db="EMBL/GenBank/DDBJ databases">
        <title>Chromosome-level assembly of the Caenorhabditis remanei genome.</title>
        <authorList>
            <person name="Teterina A.A."/>
            <person name="Willis J.H."/>
            <person name="Phillips P.C."/>
        </authorList>
    </citation>
    <scope>NUCLEOTIDE SEQUENCE [LARGE SCALE GENOMIC DNA]</scope>
    <source>
        <strain evidence="2 4">PX506</strain>
        <tissue evidence="2">Whole organism</tissue>
    </source>
</reference>
<dbReference type="AlphaFoldDB" id="E3M0Y7"/>
<dbReference type="GeneID" id="9804022"/>
<dbReference type="KEGG" id="crq:GCK72_007061"/>
<gene>
    <name evidence="1" type="ORF">CRE_06287</name>
    <name evidence="2" type="ORF">GCK72_007061</name>
</gene>
<accession>E3M0Y7</accession>
<sequence>MKTKPNYEFERKRIRKQVTEATEVLKRSIRYLKDVKHIVPRSIIYECATEYIKYLEKCLQPNGQVGNFHEFVMVKVYGIEWRQSKPRLDKYYRGRVSLRDGYA</sequence>
<keyword evidence="3" id="KW-1185">Reference proteome</keyword>
<evidence type="ECO:0000313" key="4">
    <source>
        <dbReference type="Proteomes" id="UP000483820"/>
    </source>
</evidence>
<name>E3M0Y7_CAERE</name>
<organism evidence="3">
    <name type="scientific">Caenorhabditis remanei</name>
    <name type="common">Caenorhabditis vulgaris</name>
    <dbReference type="NCBI Taxonomy" id="31234"/>
    <lineage>
        <taxon>Eukaryota</taxon>
        <taxon>Metazoa</taxon>
        <taxon>Ecdysozoa</taxon>
        <taxon>Nematoda</taxon>
        <taxon>Chromadorea</taxon>
        <taxon>Rhabditida</taxon>
        <taxon>Rhabditina</taxon>
        <taxon>Rhabditomorpha</taxon>
        <taxon>Rhabditoidea</taxon>
        <taxon>Rhabditidae</taxon>
        <taxon>Peloderinae</taxon>
        <taxon>Caenorhabditis</taxon>
    </lineage>
</organism>
<dbReference type="HOGENOM" id="CLU_2266222_0_0_1"/>
<protein>
    <submittedName>
        <fullName evidence="1">Uncharacterized protein</fullName>
    </submittedName>
</protein>
<evidence type="ECO:0000313" key="3">
    <source>
        <dbReference type="Proteomes" id="UP000008281"/>
    </source>
</evidence>
<evidence type="ECO:0000313" key="2">
    <source>
        <dbReference type="EMBL" id="KAF1767103.1"/>
    </source>
</evidence>
<dbReference type="Proteomes" id="UP000008281">
    <property type="component" value="Unassembled WGS sequence"/>
</dbReference>
<dbReference type="CTD" id="9804022"/>
<dbReference type="Proteomes" id="UP000483820">
    <property type="component" value="Chromosome II"/>
</dbReference>
<dbReference type="EMBL" id="DS268421">
    <property type="protein sequence ID" value="EFO88628.1"/>
    <property type="molecule type" value="Genomic_DNA"/>
</dbReference>
<dbReference type="EMBL" id="WUAV01000002">
    <property type="protein sequence ID" value="KAF1767103.1"/>
    <property type="molecule type" value="Genomic_DNA"/>
</dbReference>
<evidence type="ECO:0000313" key="1">
    <source>
        <dbReference type="EMBL" id="EFO88628.1"/>
    </source>
</evidence>
<proteinExistence type="predicted"/>
<dbReference type="RefSeq" id="XP_003109839.1">
    <property type="nucleotide sequence ID" value="XM_003109791.1"/>
</dbReference>
<reference evidence="1" key="1">
    <citation type="submission" date="2007-07" db="EMBL/GenBank/DDBJ databases">
        <title>PCAP assembly of the Caenorhabditis remanei genome.</title>
        <authorList>
            <consortium name="The Caenorhabditis remanei Sequencing Consortium"/>
            <person name="Wilson R.K."/>
        </authorList>
    </citation>
    <scope>NUCLEOTIDE SEQUENCE [LARGE SCALE GENOMIC DNA]</scope>
    <source>
        <strain evidence="1">PB4641</strain>
    </source>
</reference>